<reference evidence="2 3" key="2">
    <citation type="journal article" date="2011" name="ISME J.">
        <title>RNA-seq reveals cooperative metabolic interactions between two termite-gut spirochete species in co-culture.</title>
        <authorList>
            <person name="Rosenthal A.Z."/>
            <person name="Matson E.G."/>
            <person name="Eldar A."/>
            <person name="Leadbetter J.R."/>
        </authorList>
    </citation>
    <scope>NUCLEOTIDE SEQUENCE [LARGE SCALE GENOMIC DNA]</scope>
    <source>
        <strain evidence="3">ATCC BAA-887 / DSM 12427 / ZAS-2</strain>
    </source>
</reference>
<name>F5YJK4_TREPZ</name>
<evidence type="ECO:0000313" key="3">
    <source>
        <dbReference type="Proteomes" id="UP000009223"/>
    </source>
</evidence>
<evidence type="ECO:0000313" key="2">
    <source>
        <dbReference type="EMBL" id="AEF84430.1"/>
    </source>
</evidence>
<dbReference type="STRING" id="545694.TREPR_3412"/>
<gene>
    <name evidence="2" type="ordered locus">TREPR_3412</name>
</gene>
<dbReference type="SMART" id="SM00710">
    <property type="entry name" value="PbH1"/>
    <property type="match status" value="11"/>
</dbReference>
<dbReference type="HOGENOM" id="CLU_299149_0_0_12"/>
<reference evidence="3" key="1">
    <citation type="submission" date="2009-12" db="EMBL/GenBank/DDBJ databases">
        <title>Complete sequence of Treponema primitia strain ZAS-2.</title>
        <authorList>
            <person name="Tetu S.G."/>
            <person name="Matson E."/>
            <person name="Ren Q."/>
            <person name="Seshadri R."/>
            <person name="Elbourne L."/>
            <person name="Hassan K.A."/>
            <person name="Durkin A."/>
            <person name="Radune D."/>
            <person name="Mohamoud Y."/>
            <person name="Shay R."/>
            <person name="Jin S."/>
            <person name="Zhang X."/>
            <person name="Lucey K."/>
            <person name="Ballor N.R."/>
            <person name="Ottesen E."/>
            <person name="Rosenthal R."/>
            <person name="Allen A."/>
            <person name="Leadbetter J.R."/>
            <person name="Paulsen I.T."/>
        </authorList>
    </citation>
    <scope>NUCLEOTIDE SEQUENCE [LARGE SCALE GENOMIC DNA]</scope>
    <source>
        <strain evidence="3">ATCC BAA-887 / DSM 12427 / ZAS-2</strain>
    </source>
</reference>
<dbReference type="InterPro" id="IPR006626">
    <property type="entry name" value="PbH1"/>
</dbReference>
<dbReference type="Gene3D" id="2.160.20.20">
    <property type="match status" value="2"/>
</dbReference>
<dbReference type="Proteomes" id="UP000009223">
    <property type="component" value="Chromosome"/>
</dbReference>
<organism evidence="2 3">
    <name type="scientific">Treponema primitia (strain ATCC BAA-887 / DSM 12427 / ZAS-2)</name>
    <dbReference type="NCBI Taxonomy" id="545694"/>
    <lineage>
        <taxon>Bacteria</taxon>
        <taxon>Pseudomonadati</taxon>
        <taxon>Spirochaetota</taxon>
        <taxon>Spirochaetia</taxon>
        <taxon>Spirochaetales</taxon>
        <taxon>Treponemataceae</taxon>
        <taxon>Treponema</taxon>
    </lineage>
</organism>
<protein>
    <submittedName>
        <fullName evidence="2">Sperm-activating peptides family</fullName>
    </submittedName>
</protein>
<evidence type="ECO:0000256" key="1">
    <source>
        <dbReference type="SAM" id="SignalP"/>
    </source>
</evidence>
<dbReference type="KEGG" id="tpi:TREPR_3412"/>
<dbReference type="SUPFAM" id="SSF51126">
    <property type="entry name" value="Pectin lyase-like"/>
    <property type="match status" value="1"/>
</dbReference>
<dbReference type="InterPro" id="IPR012332">
    <property type="entry name" value="Autotransporter_pectin_lyase_C"/>
</dbReference>
<dbReference type="InterPro" id="IPR011050">
    <property type="entry name" value="Pectin_lyase_fold/virulence"/>
</dbReference>
<feature type="signal peptide" evidence="1">
    <location>
        <begin position="1"/>
        <end position="31"/>
    </location>
</feature>
<dbReference type="AlphaFoldDB" id="F5YJK4"/>
<dbReference type="eggNOG" id="COG3210">
    <property type="taxonomic scope" value="Bacteria"/>
</dbReference>
<dbReference type="EMBL" id="CP001843">
    <property type="protein sequence ID" value="AEF84430.1"/>
    <property type="molecule type" value="Genomic_DNA"/>
</dbReference>
<proteinExistence type="predicted"/>
<keyword evidence="1" id="KW-0732">Signal</keyword>
<dbReference type="RefSeq" id="WP_015706872.1">
    <property type="nucleotide sequence ID" value="NC_015578.1"/>
</dbReference>
<feature type="chain" id="PRO_5003335261" evidence="1">
    <location>
        <begin position="32"/>
        <end position="1003"/>
    </location>
</feature>
<keyword evidence="3" id="KW-1185">Reference proteome</keyword>
<accession>F5YJK4</accession>
<sequence length="1003" mass="101955">MSGNIHMNRKTIKRRILFTLLPGIIFLASCAQPLANFSETGPGGTPGTVTIRLSLGTGLARTAVPTITPGFYVVRITNTLDTVTYGSGSGTSGIVSVSFSAPLDATVSLVNIIAEAYDEEYGLLLAQGKEESFPSSNLGDSPITVTLNLVDPGPGTGDISLTFRFEEPIDPDDAVAAVEAHLYPSYDPDGTPFTDEWTPYSKRFTLGNGISDPPSDDGYRQITFEAADVPTGNAALSLWFYRKDGSLIKVFDDLGVLVYKNLTTNKWIVDDALVSSFDLTAENFLSSDATLLMPTGIIVGSAFGTLSPAFNSGTYHYGGLTGTGSLTLGFTLGKAGQTYALEVNGTVLASPSVTHTGDVYSASITGLTLQFNKVTIIVSAPDQLHSSRYTLDYTNGSSPTTVYYVSPGGTGNGLSLASPLGSVQAAVTAIRTAYADIGDPWPGKSTVSIEPAVIIVSGEVTGTASTNGLVDISDTGLYDTLPPIILQGNPDNPGTLDADELNRVLYIKNANVRLGDSLTLTGGRHPDDNDDGGGVKVVNGTFTMSGGTISGNIAYWGSGVSLDSGTFTMTGGSITGNGDSSFEDSDAGGVGVFVGGTFKMSGGTISNNIMGQGKGGGVLVPFGGTFTMTGGTISGNKFLSESPSQGGGVYVENDDDFTISGGSISGNIAYYGSGVYLNSGIFTMSGGSISGNGDISFGGWGSGGVGVYVGGTFNMSGGTISNNIIQEGWGGGVRVGRVLVDDEWVGGTFNMTGGTISGNKVLGVASGKGGGGLYIQGGAQFIMSGGSIIGNRADEHGGGMFIDDGSKFSMKGGSISGNTTNGLGGGVMLLGLGEYTMEGGIISGNTSASGGGVHLHGDLQFTMDGGTISGNTASNDGGGVNVASGNGKFTMNGGSISGNTAGSGGGVRVNGAIEMSGSAKIVNNPVYLTSGHFVTVTETMDTDGGAVLDSEDTGPGTVLIKGAASPPYTTAHILIQSDVDKFSHVDTSKTLIFDSGSEEGKIQ</sequence>